<name>A0A1H8E893_9BACL</name>
<dbReference type="EMBL" id="FOCQ01000006">
    <property type="protein sequence ID" value="SEN15705.1"/>
    <property type="molecule type" value="Genomic_DNA"/>
</dbReference>
<dbReference type="RefSeq" id="WP_139179471.1">
    <property type="nucleotide sequence ID" value="NZ_FOCQ01000006.1"/>
</dbReference>
<dbReference type="OrthoDB" id="2988973at2"/>
<reference evidence="1 2" key="1">
    <citation type="submission" date="2016-10" db="EMBL/GenBank/DDBJ databases">
        <authorList>
            <person name="de Groot N.N."/>
        </authorList>
    </citation>
    <scope>NUCLEOTIDE SEQUENCE [LARGE SCALE GENOMIC DNA]</scope>
    <source>
        <strain evidence="1 2">DSM 46701</strain>
    </source>
</reference>
<dbReference type="STRING" id="1173111.SAMN05444955_106186"/>
<sequence length="102" mass="12011">MDKNQVYQDVVRTINQTVGRKAVTVEQIKSLVNQAKMIRRTRGVTGLMSFASQLPYRMFTQQEIERLQRSPRWYELSGKMIDLMVYEGVITPMEARMLKQRL</sequence>
<accession>A0A1H8E893</accession>
<evidence type="ECO:0000313" key="2">
    <source>
        <dbReference type="Proteomes" id="UP000199695"/>
    </source>
</evidence>
<evidence type="ECO:0000313" key="1">
    <source>
        <dbReference type="EMBL" id="SEN15705.1"/>
    </source>
</evidence>
<protein>
    <submittedName>
        <fullName evidence="1">Uncharacterized protein</fullName>
    </submittedName>
</protein>
<keyword evidence="2" id="KW-1185">Reference proteome</keyword>
<dbReference type="Proteomes" id="UP000199695">
    <property type="component" value="Unassembled WGS sequence"/>
</dbReference>
<proteinExistence type="predicted"/>
<gene>
    <name evidence="1" type="ORF">SAMN05444955_106186</name>
</gene>
<organism evidence="1 2">
    <name type="scientific">Lihuaxuella thermophila</name>
    <dbReference type="NCBI Taxonomy" id="1173111"/>
    <lineage>
        <taxon>Bacteria</taxon>
        <taxon>Bacillati</taxon>
        <taxon>Bacillota</taxon>
        <taxon>Bacilli</taxon>
        <taxon>Bacillales</taxon>
        <taxon>Thermoactinomycetaceae</taxon>
        <taxon>Lihuaxuella</taxon>
    </lineage>
</organism>
<dbReference type="AlphaFoldDB" id="A0A1H8E893"/>